<accession>A0A318ZQJ6</accession>
<dbReference type="RefSeq" id="XP_025435309.1">
    <property type="nucleotide sequence ID" value="XM_025572431.1"/>
</dbReference>
<evidence type="ECO:0000313" key="1">
    <source>
        <dbReference type="EMBL" id="PYH49327.1"/>
    </source>
</evidence>
<proteinExistence type="predicted"/>
<keyword evidence="2" id="KW-1185">Reference proteome</keyword>
<dbReference type="Pfam" id="PF20717">
    <property type="entry name" value="DUF6829"/>
    <property type="match status" value="1"/>
</dbReference>
<dbReference type="STRING" id="1450539.A0A318ZQJ6"/>
<reference evidence="1 2" key="1">
    <citation type="submission" date="2016-12" db="EMBL/GenBank/DDBJ databases">
        <title>The genomes of Aspergillus section Nigri reveals drivers in fungal speciation.</title>
        <authorList>
            <consortium name="DOE Joint Genome Institute"/>
            <person name="Vesth T.C."/>
            <person name="Nybo J."/>
            <person name="Theobald S."/>
            <person name="Brandl J."/>
            <person name="Frisvad J.C."/>
            <person name="Nielsen K.F."/>
            <person name="Lyhne E.K."/>
            <person name="Kogle M.E."/>
            <person name="Kuo A."/>
            <person name="Riley R."/>
            <person name="Clum A."/>
            <person name="Nolan M."/>
            <person name="Lipzen A."/>
            <person name="Salamov A."/>
            <person name="Henrissat B."/>
            <person name="Wiebenga A."/>
            <person name="De Vries R.P."/>
            <person name="Grigoriev I.V."/>
            <person name="Mortensen U.H."/>
            <person name="Andersen M.R."/>
            <person name="Baker S.E."/>
        </authorList>
    </citation>
    <scope>NUCLEOTIDE SEQUENCE [LARGE SCALE GENOMIC DNA]</scope>
    <source>
        <strain evidence="1 2">JOP 1030-1</strain>
    </source>
</reference>
<dbReference type="OrthoDB" id="5295627at2759"/>
<evidence type="ECO:0000313" key="2">
    <source>
        <dbReference type="Proteomes" id="UP000248349"/>
    </source>
</evidence>
<name>A0A318ZQJ6_9EURO</name>
<organism evidence="1 2">
    <name type="scientific">Aspergillus saccharolyticus JOP 1030-1</name>
    <dbReference type="NCBI Taxonomy" id="1450539"/>
    <lineage>
        <taxon>Eukaryota</taxon>
        <taxon>Fungi</taxon>
        <taxon>Dikarya</taxon>
        <taxon>Ascomycota</taxon>
        <taxon>Pezizomycotina</taxon>
        <taxon>Eurotiomycetes</taxon>
        <taxon>Eurotiomycetidae</taxon>
        <taxon>Eurotiales</taxon>
        <taxon>Aspergillaceae</taxon>
        <taxon>Aspergillus</taxon>
        <taxon>Aspergillus subgen. Circumdati</taxon>
    </lineage>
</organism>
<gene>
    <name evidence="1" type="ORF">BP01DRAFT_310816</name>
</gene>
<dbReference type="Proteomes" id="UP000248349">
    <property type="component" value="Unassembled WGS sequence"/>
</dbReference>
<dbReference type="AlphaFoldDB" id="A0A318ZQJ6"/>
<dbReference type="EMBL" id="KZ821219">
    <property type="protein sequence ID" value="PYH49327.1"/>
    <property type="molecule type" value="Genomic_DNA"/>
</dbReference>
<protein>
    <submittedName>
        <fullName evidence="1">Uncharacterized protein</fullName>
    </submittedName>
</protein>
<dbReference type="GeneID" id="37073659"/>
<sequence length="478" mass="53005">MNLARLAHRLLWGQRPISARQASSSLADIVRRGEFRSLEDEAVVQLLHRSFATEIARLKRVPTRPGEGDGSVPPGTLVWASGKEKNDERLTPSRLLFQEDFCEVNRSITNVLAVKWLMSDQYEVFTAHQPLASRLSVETFRAFRSDAQSVLDDPEQLLALIVALVVGDLGKDPQLARDMPASQGRCNHDELLAQAVDLGFLDGPLGLLGPPQREDVILGIQVGATLNLPQLLQGENVPASLQAIFRFQSHSSAFFLKYLEIMFDVAGSAAHLDARGAITMTEPVCQSYLQALPILQEVVAGRTSLRQAYDKILHRRGQILTEQGFRQLCPGHPADRALLRLLAMGRVADRDLAEKFQQAFASLSEETRDALVRGLNVDGHGDGTAVVLYYMPSVFAEALRARHDGSFEDYVAALQSIMRFMARNLEAPSSASDPEGEVPIRERDVSPVREIVSSAQFRRDPQILDNYKLPELSNRRRG</sequence>
<dbReference type="InterPro" id="IPR049232">
    <property type="entry name" value="DUF6829"/>
</dbReference>